<organism evidence="2 3">
    <name type="scientific">Peribacillus psychrosaccharolyticus</name>
    <name type="common">Bacillus psychrosaccharolyticus</name>
    <dbReference type="NCBI Taxonomy" id="1407"/>
    <lineage>
        <taxon>Bacteria</taxon>
        <taxon>Bacillati</taxon>
        <taxon>Bacillota</taxon>
        <taxon>Bacilli</taxon>
        <taxon>Bacillales</taxon>
        <taxon>Bacillaceae</taxon>
        <taxon>Peribacillus</taxon>
    </lineage>
</organism>
<evidence type="ECO:0000313" key="3">
    <source>
        <dbReference type="Proteomes" id="UP000595254"/>
    </source>
</evidence>
<dbReference type="Pfam" id="PF08378">
    <property type="entry name" value="NERD"/>
    <property type="match status" value="1"/>
</dbReference>
<protein>
    <submittedName>
        <fullName evidence="2">NERD domain-containing protein</fullName>
    </submittedName>
</protein>
<feature type="domain" description="NERD" evidence="1">
    <location>
        <begin position="39"/>
        <end position="148"/>
    </location>
</feature>
<evidence type="ECO:0000259" key="1">
    <source>
        <dbReference type="PROSITE" id="PS50965"/>
    </source>
</evidence>
<keyword evidence="3" id="KW-1185">Reference proteome</keyword>
<accession>A0A974NKE7</accession>
<name>A0A974NKE7_PERPY</name>
<dbReference type="InterPro" id="IPR011528">
    <property type="entry name" value="NERD"/>
</dbReference>
<dbReference type="EMBL" id="CP068053">
    <property type="protein sequence ID" value="QQS99331.1"/>
    <property type="molecule type" value="Genomic_DNA"/>
</dbReference>
<dbReference type="Proteomes" id="UP000595254">
    <property type="component" value="Chromosome"/>
</dbReference>
<dbReference type="KEGG" id="ppsr:I6J18_17090"/>
<reference evidence="2 3" key="1">
    <citation type="submission" date="2021-01" db="EMBL/GenBank/DDBJ databases">
        <title>FDA dAtabase for Regulatory Grade micrObial Sequences (FDA-ARGOS): Supporting development and validation of Infectious Disease Dx tests.</title>
        <authorList>
            <person name="Nelson B."/>
            <person name="Plummer A."/>
            <person name="Tallon L."/>
            <person name="Sadzewicz L."/>
            <person name="Zhao X."/>
            <person name="Boylan J."/>
            <person name="Ott S."/>
            <person name="Bowen H."/>
            <person name="Vavikolanu K."/>
            <person name="Mehta A."/>
            <person name="Aluvathingal J."/>
            <person name="Nadendla S."/>
            <person name="Myers T."/>
            <person name="Yan Y."/>
            <person name="Sichtig H."/>
        </authorList>
    </citation>
    <scope>NUCLEOTIDE SEQUENCE [LARGE SCALE GENOMIC DNA]</scope>
    <source>
        <strain evidence="2 3">FDAARGOS_1161</strain>
    </source>
</reference>
<proteinExistence type="predicted"/>
<evidence type="ECO:0000313" key="2">
    <source>
        <dbReference type="EMBL" id="QQS99331.1"/>
    </source>
</evidence>
<gene>
    <name evidence="2" type="ORF">I6J18_17090</name>
</gene>
<dbReference type="RefSeq" id="WP_040374890.1">
    <property type="nucleotide sequence ID" value="NZ_CP068053.1"/>
</dbReference>
<dbReference type="AlphaFoldDB" id="A0A974NKE7"/>
<dbReference type="PROSITE" id="PS50965">
    <property type="entry name" value="NERD"/>
    <property type="match status" value="1"/>
</dbReference>
<sequence length="252" mass="29424">MKPCNKSVGILALEALNRRIPELHPKKKYVEEDVRKSLAGFKGEMEVNRHLVRLHNPAYRIFHGLRLSEMYEEHFQMDFLLISPSFFLLIEVIRQKNLFLEWLQRNDFPDIPIEHLVVIANQHAIIKASPQHFSIFDVLINSDYLSLKIEMLQQKYQSETFNQHELLKLSTLLLTSDSPLQINILQKYAINEDELLNGVHCTICFALPMNRKNGNWICHSCGYSSPDSHLPSLRDYTLLKNILLRIRNFVSS</sequence>